<dbReference type="CDD" id="cd00067">
    <property type="entry name" value="GAL4"/>
    <property type="match status" value="1"/>
</dbReference>
<dbReference type="PANTHER" id="PTHR46910">
    <property type="entry name" value="TRANSCRIPTION FACTOR PDR1"/>
    <property type="match status" value="1"/>
</dbReference>
<dbReference type="GO" id="GO:0008270">
    <property type="term" value="F:zinc ion binding"/>
    <property type="evidence" value="ECO:0007669"/>
    <property type="project" value="InterPro"/>
</dbReference>
<feature type="compositionally biased region" description="Basic and acidic residues" evidence="7">
    <location>
        <begin position="87"/>
        <end position="98"/>
    </location>
</feature>
<feature type="region of interest" description="Disordered" evidence="7">
    <location>
        <begin position="70"/>
        <end position="98"/>
    </location>
</feature>
<dbReference type="EMBL" id="ML738611">
    <property type="protein sequence ID" value="KAE8164119.1"/>
    <property type="molecule type" value="Genomic_DNA"/>
</dbReference>
<evidence type="ECO:0000256" key="7">
    <source>
        <dbReference type="SAM" id="MobiDB-lite"/>
    </source>
</evidence>
<dbReference type="PANTHER" id="PTHR46910:SF3">
    <property type="entry name" value="HALOTOLERANCE PROTEIN 9-RELATED"/>
    <property type="match status" value="1"/>
</dbReference>
<evidence type="ECO:0000256" key="5">
    <source>
        <dbReference type="ARBA" id="ARBA00023163"/>
    </source>
</evidence>
<feature type="compositionally biased region" description="Polar residues" evidence="7">
    <location>
        <begin position="74"/>
        <end position="85"/>
    </location>
</feature>
<reference evidence="9 10" key="1">
    <citation type="submission" date="2019-04" db="EMBL/GenBank/DDBJ databases">
        <title>Friends and foes A comparative genomics study of 23 Aspergillus species from section Flavi.</title>
        <authorList>
            <consortium name="DOE Joint Genome Institute"/>
            <person name="Kjaerbolling I."/>
            <person name="Vesth T."/>
            <person name="Frisvad J.C."/>
            <person name="Nybo J.L."/>
            <person name="Theobald S."/>
            <person name="Kildgaard S."/>
            <person name="Isbrandt T."/>
            <person name="Kuo A."/>
            <person name="Sato A."/>
            <person name="Lyhne E.K."/>
            <person name="Kogle M.E."/>
            <person name="Wiebenga A."/>
            <person name="Kun R.S."/>
            <person name="Lubbers R.J."/>
            <person name="Makela M.R."/>
            <person name="Barry K."/>
            <person name="Chovatia M."/>
            <person name="Clum A."/>
            <person name="Daum C."/>
            <person name="Haridas S."/>
            <person name="He G."/>
            <person name="LaButti K."/>
            <person name="Lipzen A."/>
            <person name="Mondo S."/>
            <person name="Riley R."/>
            <person name="Salamov A."/>
            <person name="Simmons B.A."/>
            <person name="Magnuson J.K."/>
            <person name="Henrissat B."/>
            <person name="Mortensen U.H."/>
            <person name="Larsen T.O."/>
            <person name="Devries R.P."/>
            <person name="Grigoriev I.V."/>
            <person name="Machida M."/>
            <person name="Baker S.E."/>
            <person name="Andersen M.R."/>
        </authorList>
    </citation>
    <scope>NUCLEOTIDE SEQUENCE [LARGE SCALE GENOMIC DNA]</scope>
    <source>
        <strain evidence="9 10">CBS 117626</strain>
    </source>
</reference>
<keyword evidence="10" id="KW-1185">Reference proteome</keyword>
<evidence type="ECO:0000313" key="10">
    <source>
        <dbReference type="Proteomes" id="UP000326950"/>
    </source>
</evidence>
<evidence type="ECO:0000256" key="1">
    <source>
        <dbReference type="ARBA" id="ARBA00004123"/>
    </source>
</evidence>
<gene>
    <name evidence="9" type="ORF">BDV40DRAFT_298833</name>
</gene>
<dbReference type="PROSITE" id="PS50048">
    <property type="entry name" value="ZN2_CY6_FUNGAL_2"/>
    <property type="match status" value="1"/>
</dbReference>
<accession>A0A5N6UZK0</accession>
<evidence type="ECO:0000259" key="8">
    <source>
        <dbReference type="PROSITE" id="PS50048"/>
    </source>
</evidence>
<dbReference type="SMART" id="SM00066">
    <property type="entry name" value="GAL4"/>
    <property type="match status" value="1"/>
</dbReference>
<dbReference type="GO" id="GO:0003677">
    <property type="term" value="F:DNA binding"/>
    <property type="evidence" value="ECO:0007669"/>
    <property type="project" value="UniProtKB-KW"/>
</dbReference>
<dbReference type="Proteomes" id="UP000326950">
    <property type="component" value="Unassembled WGS sequence"/>
</dbReference>
<dbReference type="SUPFAM" id="SSF57701">
    <property type="entry name" value="Zn2/Cys6 DNA-binding domain"/>
    <property type="match status" value="1"/>
</dbReference>
<keyword evidence="3" id="KW-0805">Transcription regulation</keyword>
<comment type="subcellular location">
    <subcellularLocation>
        <location evidence="1">Nucleus</location>
    </subcellularLocation>
</comment>
<feature type="domain" description="Zn(2)-C6 fungal-type" evidence="8">
    <location>
        <begin position="19"/>
        <end position="63"/>
    </location>
</feature>
<dbReference type="GO" id="GO:0005634">
    <property type="term" value="C:nucleus"/>
    <property type="evidence" value="ECO:0007669"/>
    <property type="project" value="UniProtKB-SubCell"/>
</dbReference>
<sequence length="736" mass="82427">MQHDRRTERGPRGRYARLICHGCRSRKIKCVLPNLGGIGSLGVPQPPESSCERCRNLNLECIIERNALGRPAAKSSQRKPPQNKRSAPLEKPKEKEDEVATALSDLEIKEYLFSEATTGGKQIPSQNDGNLQPPQQPGKRAIFRSMTEANAFMSSVLKKDAAFGCEITHATSRWSQPLSDLISNEMAILLDSYLVWYRLFLPKTPTLVDLRNRLISEEVSSNNPATNLLFTLLCLTSFDIAEAASRKYPHVRHSLQLAVSSYGQEFIFSPPTHPDSIAVCLFLAEFRPTLLATSQFVAHKAVSPEMYVNLAYRIAERLNIIPTRDVSFFEELMNPQNLEFERCFADSVQDLKILCLDCGLDGFLSKSLSVMRSIVGHMQPHIDAYQHVLQYRECSPTVIFHIQWNMSFYVLLEGLINAKQCWNTPESLFLVVEEMERKCQEQIKVSNSLLVDATGRGRWGNLSVARSLLEMKFHWVSAGICGLGLLYTAVLRSRLIEGKNEGDSDIHSNESLQIVDQVAGSVNSPPDAPGQYLSAFLRRFGHAYPQQLVRVLEAFIECAELKIDGIAFNAPLQHVVYPIVFVCKNLVENNFVQVRVFGRLARNFEKQLELFPECARCIAKMAASPWKPTKSAFATGCVYAASSKIIYGLHNTLERLKTELSKGTKCDEALNSFNISPDSIDVSSVGVDFDTPFWDAWNLWPHVGSFSPFDPSLNLFDWGPGLNYDGGSEAMNNPGM</sequence>
<evidence type="ECO:0000256" key="3">
    <source>
        <dbReference type="ARBA" id="ARBA00023015"/>
    </source>
</evidence>
<protein>
    <recommendedName>
        <fullName evidence="8">Zn(2)-C6 fungal-type domain-containing protein</fullName>
    </recommendedName>
</protein>
<dbReference type="Gene3D" id="4.10.240.10">
    <property type="entry name" value="Zn(2)-C6 fungal-type DNA-binding domain"/>
    <property type="match status" value="1"/>
</dbReference>
<organism evidence="9 10">
    <name type="scientific">Aspergillus tamarii</name>
    <dbReference type="NCBI Taxonomy" id="41984"/>
    <lineage>
        <taxon>Eukaryota</taxon>
        <taxon>Fungi</taxon>
        <taxon>Dikarya</taxon>
        <taxon>Ascomycota</taxon>
        <taxon>Pezizomycotina</taxon>
        <taxon>Eurotiomycetes</taxon>
        <taxon>Eurotiomycetidae</taxon>
        <taxon>Eurotiales</taxon>
        <taxon>Aspergillaceae</taxon>
        <taxon>Aspergillus</taxon>
        <taxon>Aspergillus subgen. Circumdati</taxon>
    </lineage>
</organism>
<evidence type="ECO:0000256" key="2">
    <source>
        <dbReference type="ARBA" id="ARBA00022723"/>
    </source>
</evidence>
<name>A0A5N6UZK0_ASPTM</name>
<evidence type="ECO:0000313" key="9">
    <source>
        <dbReference type="EMBL" id="KAE8164119.1"/>
    </source>
</evidence>
<dbReference type="OrthoDB" id="2129491at2759"/>
<keyword evidence="6" id="KW-0539">Nucleus</keyword>
<dbReference type="GO" id="GO:0000981">
    <property type="term" value="F:DNA-binding transcription factor activity, RNA polymerase II-specific"/>
    <property type="evidence" value="ECO:0007669"/>
    <property type="project" value="InterPro"/>
</dbReference>
<evidence type="ECO:0000256" key="4">
    <source>
        <dbReference type="ARBA" id="ARBA00023125"/>
    </source>
</evidence>
<dbReference type="InterPro" id="IPR001138">
    <property type="entry name" value="Zn2Cys6_DnaBD"/>
</dbReference>
<dbReference type="InterPro" id="IPR036864">
    <property type="entry name" value="Zn2-C6_fun-type_DNA-bd_sf"/>
</dbReference>
<keyword evidence="5" id="KW-0804">Transcription</keyword>
<evidence type="ECO:0000256" key="6">
    <source>
        <dbReference type="ARBA" id="ARBA00023242"/>
    </source>
</evidence>
<dbReference type="AlphaFoldDB" id="A0A5N6UZK0"/>
<keyword evidence="2" id="KW-0479">Metal-binding</keyword>
<dbReference type="GO" id="GO:0009893">
    <property type="term" value="P:positive regulation of metabolic process"/>
    <property type="evidence" value="ECO:0007669"/>
    <property type="project" value="UniProtKB-ARBA"/>
</dbReference>
<keyword evidence="4" id="KW-0238">DNA-binding</keyword>
<proteinExistence type="predicted"/>
<dbReference type="InterPro" id="IPR050987">
    <property type="entry name" value="AtrR-like"/>
</dbReference>